<accession>A0A6P1ZK03</accession>
<dbReference type="InterPro" id="IPR000297">
    <property type="entry name" value="PPIase_PpiC"/>
</dbReference>
<feature type="compositionally biased region" description="Acidic residues" evidence="1">
    <location>
        <begin position="336"/>
        <end position="354"/>
    </location>
</feature>
<dbReference type="Pfam" id="PF13145">
    <property type="entry name" value="Rotamase_2"/>
    <property type="match status" value="1"/>
</dbReference>
<keyword evidence="6" id="KW-1185">Reference proteome</keyword>
<dbReference type="EMBL" id="CP039543">
    <property type="protein sequence ID" value="QJT08190.1"/>
    <property type="molecule type" value="Genomic_DNA"/>
</dbReference>
<name>A0A6P1ZK03_9BACT</name>
<dbReference type="EMBL" id="QMIF01000003">
    <property type="protein sequence ID" value="TVM35085.1"/>
    <property type="molecule type" value="Genomic_DNA"/>
</dbReference>
<dbReference type="OrthoDB" id="5454722at2"/>
<evidence type="ECO:0000313" key="3">
    <source>
        <dbReference type="EMBL" id="QJT08190.1"/>
    </source>
</evidence>
<dbReference type="Gene3D" id="3.10.50.40">
    <property type="match status" value="1"/>
</dbReference>
<dbReference type="Proteomes" id="UP000434052">
    <property type="component" value="Unassembled WGS sequence"/>
</dbReference>
<sequence>MKHTLLRIVLVFVLLAAFGCDFEEPREEGVVARVNGAPIYLHELEDAYDIQHLGWTADSDLTVGRLKGQYAKVLTTLVVQKLVEQALAARDITVPEDRVNEAEAKVRVDYPKGEFEKILVEEYIDLAAWREHLRANIARQVFMEQVLRPRISLDYEEIEAYYKAHMKDFDKPARIRFALVSGPGRRMVRDAASLFLKGSDERQLEEAFPRVTLQEMTVREDRLPANWREALDELQPSEASPVSASATGFETVILEERIPAKSLDAAQAFPIVERMLLEKKEQTAFEEWLQESLGNATVLVSRLLLPGESDEEGLAKLDLNATVEAPYWEENATSLETEDGQAVPEEELVPDELDVNATPDGIDANMTDNQTEAAGQE</sequence>
<protein>
    <submittedName>
        <fullName evidence="4">Peptidyl-prolyl cis-trans isomerase</fullName>
    </submittedName>
</protein>
<evidence type="ECO:0000259" key="2">
    <source>
        <dbReference type="Pfam" id="PF13145"/>
    </source>
</evidence>
<feature type="compositionally biased region" description="Polar residues" evidence="1">
    <location>
        <begin position="366"/>
        <end position="377"/>
    </location>
</feature>
<evidence type="ECO:0000313" key="5">
    <source>
        <dbReference type="Proteomes" id="UP000434052"/>
    </source>
</evidence>
<feature type="domain" description="PpiC" evidence="2">
    <location>
        <begin position="156"/>
        <end position="267"/>
    </location>
</feature>
<dbReference type="AlphaFoldDB" id="A0A6P1ZK03"/>
<dbReference type="PANTHER" id="PTHR47245">
    <property type="entry name" value="PEPTIDYLPROLYL ISOMERASE"/>
    <property type="match status" value="1"/>
</dbReference>
<evidence type="ECO:0000313" key="4">
    <source>
        <dbReference type="EMBL" id="TVM35085.1"/>
    </source>
</evidence>
<proteinExistence type="predicted"/>
<feature type="region of interest" description="Disordered" evidence="1">
    <location>
        <begin position="332"/>
        <end position="377"/>
    </location>
</feature>
<evidence type="ECO:0000256" key="1">
    <source>
        <dbReference type="SAM" id="MobiDB-lite"/>
    </source>
</evidence>
<dbReference type="Pfam" id="PF13624">
    <property type="entry name" value="SurA_N_3"/>
    <property type="match status" value="1"/>
</dbReference>
<dbReference type="RefSeq" id="WP_144234640.1">
    <property type="nucleotide sequence ID" value="NZ_CP039543.1"/>
</dbReference>
<dbReference type="SUPFAM" id="SSF109998">
    <property type="entry name" value="Triger factor/SurA peptide-binding domain-like"/>
    <property type="match status" value="1"/>
</dbReference>
<dbReference type="PANTHER" id="PTHR47245:SF2">
    <property type="entry name" value="PEPTIDYL-PROLYL CIS-TRANS ISOMERASE HP_0175-RELATED"/>
    <property type="match status" value="1"/>
</dbReference>
<dbReference type="Proteomes" id="UP000503251">
    <property type="component" value="Chromosome"/>
</dbReference>
<dbReference type="InterPro" id="IPR050245">
    <property type="entry name" value="PrsA_foldase"/>
</dbReference>
<organism evidence="4 5">
    <name type="scientific">Oceanidesulfovibrio marinus</name>
    <dbReference type="NCBI Taxonomy" id="370038"/>
    <lineage>
        <taxon>Bacteria</taxon>
        <taxon>Pseudomonadati</taxon>
        <taxon>Thermodesulfobacteriota</taxon>
        <taxon>Desulfovibrionia</taxon>
        <taxon>Desulfovibrionales</taxon>
        <taxon>Desulfovibrionaceae</taxon>
        <taxon>Oceanidesulfovibrio</taxon>
    </lineage>
</organism>
<keyword evidence="4" id="KW-0413">Isomerase</keyword>
<dbReference type="InterPro" id="IPR046357">
    <property type="entry name" value="PPIase_dom_sf"/>
</dbReference>
<dbReference type="Gene3D" id="1.10.4030.10">
    <property type="entry name" value="Porin chaperone SurA, peptide-binding domain"/>
    <property type="match status" value="1"/>
</dbReference>
<reference evidence="3 6" key="2">
    <citation type="submission" date="2019-04" db="EMBL/GenBank/DDBJ databases">
        <title>Isolation and culture of sulfate reducing bacteria from the cold seep of the South China Sea.</title>
        <authorList>
            <person name="Sun C."/>
            <person name="Liu R."/>
        </authorList>
    </citation>
    <scope>NUCLEOTIDE SEQUENCE [LARGE SCALE GENOMIC DNA]</scope>
    <source>
        <strain evidence="3 6">CS1</strain>
    </source>
</reference>
<gene>
    <name evidence="4" type="ORF">DQK91_06710</name>
    <name evidence="3" type="ORF">E8L03_04290</name>
</gene>
<dbReference type="GO" id="GO:0003755">
    <property type="term" value="F:peptidyl-prolyl cis-trans isomerase activity"/>
    <property type="evidence" value="ECO:0007669"/>
    <property type="project" value="InterPro"/>
</dbReference>
<dbReference type="InterPro" id="IPR027304">
    <property type="entry name" value="Trigger_fact/SurA_dom_sf"/>
</dbReference>
<dbReference type="PROSITE" id="PS51257">
    <property type="entry name" value="PROKAR_LIPOPROTEIN"/>
    <property type="match status" value="1"/>
</dbReference>
<reference evidence="4 5" key="1">
    <citation type="submission" date="2018-06" db="EMBL/GenBank/DDBJ databases">
        <title>Complete genome of Desulfovibrio marinus P48SEP.</title>
        <authorList>
            <person name="Crispim J.S."/>
            <person name="Vidigal P.M.P."/>
            <person name="Silva L.C.F."/>
            <person name="Araujo L.C."/>
            <person name="Laguardia C.N."/>
            <person name="Dias R.S."/>
            <person name="Sousa M.P."/>
            <person name="Paula S.O."/>
            <person name="Silva C."/>
        </authorList>
    </citation>
    <scope>NUCLEOTIDE SEQUENCE [LARGE SCALE GENOMIC DNA]</scope>
    <source>
        <strain evidence="4 5">P48SEP</strain>
    </source>
</reference>
<evidence type="ECO:0000313" key="6">
    <source>
        <dbReference type="Proteomes" id="UP000503251"/>
    </source>
</evidence>